<accession>A0A5R8Y0J1</accession>
<keyword evidence="3" id="KW-1185">Reference proteome</keyword>
<feature type="transmembrane region" description="Helical" evidence="1">
    <location>
        <begin position="24"/>
        <end position="44"/>
    </location>
</feature>
<evidence type="ECO:0000313" key="3">
    <source>
        <dbReference type="Proteomes" id="UP000308901"/>
    </source>
</evidence>
<organism evidence="2 3">
    <name type="scientific">Arcobacter arenosus</name>
    <dbReference type="NCBI Taxonomy" id="2576037"/>
    <lineage>
        <taxon>Bacteria</taxon>
        <taxon>Pseudomonadati</taxon>
        <taxon>Campylobacterota</taxon>
        <taxon>Epsilonproteobacteria</taxon>
        <taxon>Campylobacterales</taxon>
        <taxon>Arcobacteraceae</taxon>
        <taxon>Arcobacter</taxon>
    </lineage>
</organism>
<dbReference type="Proteomes" id="UP000308901">
    <property type="component" value="Unassembled WGS sequence"/>
</dbReference>
<keyword evidence="1" id="KW-0472">Membrane</keyword>
<reference evidence="2 3" key="1">
    <citation type="submission" date="2019-05" db="EMBL/GenBank/DDBJ databases">
        <title>Arcobacter sp. nov., isolated from sea sediment.</title>
        <authorList>
            <person name="Kim W."/>
        </authorList>
    </citation>
    <scope>NUCLEOTIDE SEQUENCE [LARGE SCALE GENOMIC DNA]</scope>
    <source>
        <strain evidence="2 3">CAU 1517</strain>
    </source>
</reference>
<dbReference type="RefSeq" id="WP_138152998.1">
    <property type="nucleotide sequence ID" value="NZ_VANU01000004.1"/>
</dbReference>
<dbReference type="InterPro" id="IPR027853">
    <property type="entry name" value="DUF4492"/>
</dbReference>
<dbReference type="Pfam" id="PF14899">
    <property type="entry name" value="DUF4492"/>
    <property type="match status" value="1"/>
</dbReference>
<name>A0A5R8Y0J1_9BACT</name>
<evidence type="ECO:0000313" key="2">
    <source>
        <dbReference type="EMBL" id="TLP37818.1"/>
    </source>
</evidence>
<dbReference type="AlphaFoldDB" id="A0A5R8Y0J1"/>
<protein>
    <submittedName>
        <fullName evidence="2">DUF4492 domain-containing protein</fullName>
    </submittedName>
</protein>
<evidence type="ECO:0000256" key="1">
    <source>
        <dbReference type="SAM" id="Phobius"/>
    </source>
</evidence>
<proteinExistence type="predicted"/>
<keyword evidence="1" id="KW-1133">Transmembrane helix</keyword>
<comment type="caution">
    <text evidence="2">The sequence shown here is derived from an EMBL/GenBank/DDBJ whole genome shotgun (WGS) entry which is preliminary data.</text>
</comment>
<dbReference type="EMBL" id="VANU01000004">
    <property type="protein sequence ID" value="TLP37818.1"/>
    <property type="molecule type" value="Genomic_DNA"/>
</dbReference>
<sequence>MNKLTNIYLLYKEGFLNLKIGRTLWKVIIIKLIVILLFLNIFVYDKTIKTEYKSDNEKIEFVLKNLIKDN</sequence>
<gene>
    <name evidence="2" type="ORF">FDK22_10945</name>
</gene>
<keyword evidence="1" id="KW-0812">Transmembrane</keyword>